<protein>
    <submittedName>
        <fullName evidence="2">Uncharacterized protein</fullName>
    </submittedName>
</protein>
<proteinExistence type="predicted"/>
<feature type="compositionally biased region" description="Basic and acidic residues" evidence="1">
    <location>
        <begin position="155"/>
        <end position="165"/>
    </location>
</feature>
<reference evidence="2" key="1">
    <citation type="submission" date="2023-03" db="EMBL/GenBank/DDBJ databases">
        <title>Chromosome-level genomes of two armyworms, Mythimna separata and Mythimna loreyi, provide insights into the biosynthesis and reception of sex pheromones.</title>
        <authorList>
            <person name="Zhao H."/>
        </authorList>
    </citation>
    <scope>NUCLEOTIDE SEQUENCE</scope>
    <source>
        <strain evidence="2">BeijingLab</strain>
        <tissue evidence="2">Pupa</tissue>
    </source>
</reference>
<gene>
    <name evidence="2" type="ORF">PYW07_007660</name>
</gene>
<dbReference type="EMBL" id="JARGEI010000011">
    <property type="protein sequence ID" value="KAJ8723680.1"/>
    <property type="molecule type" value="Genomic_DNA"/>
</dbReference>
<name>A0AAD8DUZ4_MYTSE</name>
<accession>A0AAD8DUZ4</accession>
<organism evidence="2 3">
    <name type="scientific">Mythimna separata</name>
    <name type="common">Oriental armyworm</name>
    <name type="synonym">Pseudaletia separata</name>
    <dbReference type="NCBI Taxonomy" id="271217"/>
    <lineage>
        <taxon>Eukaryota</taxon>
        <taxon>Metazoa</taxon>
        <taxon>Ecdysozoa</taxon>
        <taxon>Arthropoda</taxon>
        <taxon>Hexapoda</taxon>
        <taxon>Insecta</taxon>
        <taxon>Pterygota</taxon>
        <taxon>Neoptera</taxon>
        <taxon>Endopterygota</taxon>
        <taxon>Lepidoptera</taxon>
        <taxon>Glossata</taxon>
        <taxon>Ditrysia</taxon>
        <taxon>Noctuoidea</taxon>
        <taxon>Noctuidae</taxon>
        <taxon>Noctuinae</taxon>
        <taxon>Hadenini</taxon>
        <taxon>Mythimna</taxon>
    </lineage>
</organism>
<sequence>MCDKDRCAVIAKQLNDFLYMYYRETDLYTDSEDKEGCVSNIHFAQFLYSASEADLEDVLLLQLKMENYQTTFLGDSRNSFCVDLPPSKLCVEPTRHTLLKHLACLSPNNTRKYRSEWLTWINTAAKLGGADSQDRSETDTEGDQSVAPLTSSDMVLKDSMKEEKPLTQALKYARS</sequence>
<keyword evidence="3" id="KW-1185">Reference proteome</keyword>
<comment type="caution">
    <text evidence="2">The sequence shown here is derived from an EMBL/GenBank/DDBJ whole genome shotgun (WGS) entry which is preliminary data.</text>
</comment>
<evidence type="ECO:0000313" key="3">
    <source>
        <dbReference type="Proteomes" id="UP001231518"/>
    </source>
</evidence>
<evidence type="ECO:0000313" key="2">
    <source>
        <dbReference type="EMBL" id="KAJ8723680.1"/>
    </source>
</evidence>
<feature type="region of interest" description="Disordered" evidence="1">
    <location>
        <begin position="129"/>
        <end position="175"/>
    </location>
</feature>
<evidence type="ECO:0000256" key="1">
    <source>
        <dbReference type="SAM" id="MobiDB-lite"/>
    </source>
</evidence>
<dbReference type="Proteomes" id="UP001231518">
    <property type="component" value="Chromosome 20"/>
</dbReference>
<dbReference type="AlphaFoldDB" id="A0AAD8DUZ4"/>